<keyword evidence="8 19" id="KW-0169">Cobalamin biosynthesis</keyword>
<evidence type="ECO:0000256" key="15">
    <source>
        <dbReference type="ARBA" id="ARBA00032605"/>
    </source>
</evidence>
<feature type="transmembrane region" description="Helical" evidence="19">
    <location>
        <begin position="133"/>
        <end position="155"/>
    </location>
</feature>
<evidence type="ECO:0000256" key="2">
    <source>
        <dbReference type="ARBA" id="ARBA00004651"/>
    </source>
</evidence>
<evidence type="ECO:0000313" key="20">
    <source>
        <dbReference type="EMBL" id="WOB10391.1"/>
    </source>
</evidence>
<keyword evidence="7 19" id="KW-1003">Cell membrane</keyword>
<reference evidence="20 21" key="1">
    <citation type="submission" date="2023-10" db="EMBL/GenBank/DDBJ databases">
        <title>Bacteria for the degradation of biodegradable plastic PBAT(Polybutylene adipate terephthalate).</title>
        <authorList>
            <person name="Weon H.-Y."/>
            <person name="Yeon J."/>
        </authorList>
    </citation>
    <scope>NUCLEOTIDE SEQUENCE [LARGE SCALE GENOMIC DNA]</scope>
    <source>
        <strain evidence="20 21">SBD 7-3</strain>
    </source>
</reference>
<dbReference type="RefSeq" id="WP_316703302.1">
    <property type="nucleotide sequence ID" value="NZ_CP136336.1"/>
</dbReference>
<evidence type="ECO:0000256" key="9">
    <source>
        <dbReference type="ARBA" id="ARBA00022679"/>
    </source>
</evidence>
<feature type="transmembrane region" description="Helical" evidence="19">
    <location>
        <begin position="176"/>
        <end position="195"/>
    </location>
</feature>
<evidence type="ECO:0000256" key="4">
    <source>
        <dbReference type="ARBA" id="ARBA00010561"/>
    </source>
</evidence>
<evidence type="ECO:0000256" key="14">
    <source>
        <dbReference type="ARBA" id="ARBA00025228"/>
    </source>
</evidence>
<gene>
    <name evidence="19 20" type="primary">cobS</name>
    <name evidence="20" type="ORF">RXV79_10090</name>
</gene>
<name>A0ABZ0D4E6_9BURK</name>
<evidence type="ECO:0000256" key="7">
    <source>
        <dbReference type="ARBA" id="ARBA00022475"/>
    </source>
</evidence>
<evidence type="ECO:0000256" key="11">
    <source>
        <dbReference type="ARBA" id="ARBA00022842"/>
    </source>
</evidence>
<comment type="cofactor">
    <cofactor evidence="1 19">
        <name>Mg(2+)</name>
        <dbReference type="ChEBI" id="CHEBI:18420"/>
    </cofactor>
</comment>
<sequence>MIRHELRLIGVALQFLTRVPVRVGFDPLWLNQSARHFPLVGAFVGAVGALVLWAAGLLFPPVVAVGLSMMATVLLTGAFHEDGLADTCDALGGAVSRERALEIMKDSRIGTYGAVGLLLVLGLKAATLAALPVAGAVAALLLAHTVSRTAAVALIRFLSYAGDVSLAKAKPLAERISGSGFVVALAWSLVAGAALVVWHPAWWPMVVTAWALALAGAWLCGRWFMRRLGGVTGDTLGATQQLTELAVLLGWLAWWPR</sequence>
<evidence type="ECO:0000256" key="18">
    <source>
        <dbReference type="ARBA" id="ARBA00049504"/>
    </source>
</evidence>
<evidence type="ECO:0000256" key="17">
    <source>
        <dbReference type="ARBA" id="ARBA00048623"/>
    </source>
</evidence>
<comment type="similarity">
    <text evidence="4 19">Belongs to the CobS family.</text>
</comment>
<dbReference type="GO" id="GO:0051073">
    <property type="term" value="F:adenosylcobinamide-GDP ribazoletransferase activity"/>
    <property type="evidence" value="ECO:0007669"/>
    <property type="project" value="UniProtKB-EC"/>
</dbReference>
<dbReference type="PANTHER" id="PTHR34148">
    <property type="entry name" value="ADENOSYLCOBINAMIDE-GDP RIBAZOLETRANSFERASE"/>
    <property type="match status" value="1"/>
</dbReference>
<feature type="transmembrane region" description="Helical" evidence="19">
    <location>
        <begin position="201"/>
        <end position="220"/>
    </location>
</feature>
<keyword evidence="21" id="KW-1185">Reference proteome</keyword>
<dbReference type="InterPro" id="IPR003805">
    <property type="entry name" value="CobS"/>
</dbReference>
<evidence type="ECO:0000256" key="10">
    <source>
        <dbReference type="ARBA" id="ARBA00022692"/>
    </source>
</evidence>
<evidence type="ECO:0000256" key="6">
    <source>
        <dbReference type="ARBA" id="ARBA00015850"/>
    </source>
</evidence>
<comment type="pathway">
    <text evidence="3 19">Cofactor biosynthesis; adenosylcobalamin biosynthesis; adenosylcobalamin from cob(II)yrinate a,c-diamide: step 7/7.</text>
</comment>
<evidence type="ECO:0000256" key="12">
    <source>
        <dbReference type="ARBA" id="ARBA00022989"/>
    </source>
</evidence>
<keyword evidence="10 19" id="KW-0812">Transmembrane</keyword>
<evidence type="ECO:0000256" key="8">
    <source>
        <dbReference type="ARBA" id="ARBA00022573"/>
    </source>
</evidence>
<feature type="transmembrane region" description="Helical" evidence="19">
    <location>
        <begin position="37"/>
        <end position="56"/>
    </location>
</feature>
<comment type="subcellular location">
    <subcellularLocation>
        <location evidence="2 19">Cell membrane</location>
        <topology evidence="2 19">Multi-pass membrane protein</topology>
    </subcellularLocation>
</comment>
<keyword evidence="9 19" id="KW-0808">Transferase</keyword>
<dbReference type="Proteomes" id="UP001303946">
    <property type="component" value="Chromosome"/>
</dbReference>
<dbReference type="EMBL" id="CP136336">
    <property type="protein sequence ID" value="WOB10391.1"/>
    <property type="molecule type" value="Genomic_DNA"/>
</dbReference>
<dbReference type="EC" id="2.7.8.26" evidence="5 19"/>
<keyword evidence="12 19" id="KW-1133">Transmembrane helix</keyword>
<evidence type="ECO:0000256" key="1">
    <source>
        <dbReference type="ARBA" id="ARBA00001946"/>
    </source>
</evidence>
<organism evidence="20 21">
    <name type="scientific">Piscinibacter gummiphilus</name>
    <dbReference type="NCBI Taxonomy" id="946333"/>
    <lineage>
        <taxon>Bacteria</taxon>
        <taxon>Pseudomonadati</taxon>
        <taxon>Pseudomonadota</taxon>
        <taxon>Betaproteobacteria</taxon>
        <taxon>Burkholderiales</taxon>
        <taxon>Sphaerotilaceae</taxon>
        <taxon>Piscinibacter</taxon>
    </lineage>
</organism>
<evidence type="ECO:0000313" key="21">
    <source>
        <dbReference type="Proteomes" id="UP001303946"/>
    </source>
</evidence>
<keyword evidence="13 19" id="KW-0472">Membrane</keyword>
<evidence type="ECO:0000256" key="3">
    <source>
        <dbReference type="ARBA" id="ARBA00004663"/>
    </source>
</evidence>
<evidence type="ECO:0000256" key="5">
    <source>
        <dbReference type="ARBA" id="ARBA00013200"/>
    </source>
</evidence>
<dbReference type="PANTHER" id="PTHR34148:SF1">
    <property type="entry name" value="ADENOSYLCOBINAMIDE-GDP RIBAZOLETRANSFERASE"/>
    <property type="match status" value="1"/>
</dbReference>
<evidence type="ECO:0000256" key="19">
    <source>
        <dbReference type="HAMAP-Rule" id="MF_00719"/>
    </source>
</evidence>
<evidence type="ECO:0000256" key="13">
    <source>
        <dbReference type="ARBA" id="ARBA00023136"/>
    </source>
</evidence>
<proteinExistence type="inferred from homology"/>
<comment type="catalytic activity">
    <reaction evidence="18 19">
        <text>alpha-ribazole 5'-phosphate + adenosylcob(III)inamide-GDP = adenosylcob(III)alamin 5'-phosphate + GMP + H(+)</text>
        <dbReference type="Rhea" id="RHEA:23560"/>
        <dbReference type="ChEBI" id="CHEBI:15378"/>
        <dbReference type="ChEBI" id="CHEBI:57918"/>
        <dbReference type="ChEBI" id="CHEBI:58115"/>
        <dbReference type="ChEBI" id="CHEBI:60487"/>
        <dbReference type="ChEBI" id="CHEBI:60493"/>
        <dbReference type="EC" id="2.7.8.26"/>
    </reaction>
</comment>
<comment type="catalytic activity">
    <reaction evidence="17 19">
        <text>alpha-ribazole + adenosylcob(III)inamide-GDP = adenosylcob(III)alamin + GMP + H(+)</text>
        <dbReference type="Rhea" id="RHEA:16049"/>
        <dbReference type="ChEBI" id="CHEBI:10329"/>
        <dbReference type="ChEBI" id="CHEBI:15378"/>
        <dbReference type="ChEBI" id="CHEBI:18408"/>
        <dbReference type="ChEBI" id="CHEBI:58115"/>
        <dbReference type="ChEBI" id="CHEBI:60487"/>
        <dbReference type="EC" id="2.7.8.26"/>
    </reaction>
</comment>
<evidence type="ECO:0000256" key="16">
    <source>
        <dbReference type="ARBA" id="ARBA00032853"/>
    </source>
</evidence>
<protein>
    <recommendedName>
        <fullName evidence="6 19">Adenosylcobinamide-GDP ribazoletransferase</fullName>
        <ecNumber evidence="5 19">2.7.8.26</ecNumber>
    </recommendedName>
    <alternativeName>
        <fullName evidence="16 19">Cobalamin synthase</fullName>
    </alternativeName>
    <alternativeName>
        <fullName evidence="15 19">Cobalamin-5'-phosphate synthase</fullName>
    </alternativeName>
</protein>
<dbReference type="NCBIfam" id="TIGR00317">
    <property type="entry name" value="cobS"/>
    <property type="match status" value="1"/>
</dbReference>
<dbReference type="HAMAP" id="MF_00719">
    <property type="entry name" value="CobS"/>
    <property type="match status" value="1"/>
</dbReference>
<dbReference type="Pfam" id="PF02654">
    <property type="entry name" value="CobS"/>
    <property type="match status" value="1"/>
</dbReference>
<comment type="function">
    <text evidence="14 19">Joins adenosylcobinamide-GDP and alpha-ribazole to generate adenosylcobalamin (Ado-cobalamin). Also synthesizes adenosylcobalamin 5'-phosphate from adenosylcobinamide-GDP and alpha-ribazole 5'-phosphate.</text>
</comment>
<accession>A0ABZ0D4E6</accession>
<keyword evidence="11 19" id="KW-0460">Magnesium</keyword>